<reference evidence="1 2" key="1">
    <citation type="submission" date="2017-03" db="EMBL/GenBank/DDBJ databases">
        <authorList>
            <person name="Afonso C.L."/>
            <person name="Miller P.J."/>
            <person name="Scott M.A."/>
            <person name="Spackman E."/>
            <person name="Goraichik I."/>
            <person name="Dimitrov K.M."/>
            <person name="Suarez D.L."/>
            <person name="Swayne D.E."/>
        </authorList>
    </citation>
    <scope>NUCLEOTIDE SEQUENCE [LARGE SCALE GENOMIC DNA]</scope>
    <source>
        <strain evidence="1">SB41UT1</strain>
    </source>
</reference>
<dbReference type="EMBL" id="FWPT01000013">
    <property type="protein sequence ID" value="SMA50508.1"/>
    <property type="molecule type" value="Genomic_DNA"/>
</dbReference>
<dbReference type="InterPro" id="IPR029063">
    <property type="entry name" value="SAM-dependent_MTases_sf"/>
</dbReference>
<evidence type="ECO:0000313" key="1">
    <source>
        <dbReference type="EMBL" id="SMA50508.1"/>
    </source>
</evidence>
<dbReference type="GO" id="GO:0008168">
    <property type="term" value="F:methyltransferase activity"/>
    <property type="evidence" value="ECO:0007669"/>
    <property type="project" value="UniProtKB-KW"/>
</dbReference>
<organism evidence="1 2">
    <name type="scientific">Parendozoicomonas haliclonae</name>
    <dbReference type="NCBI Taxonomy" id="1960125"/>
    <lineage>
        <taxon>Bacteria</taxon>
        <taxon>Pseudomonadati</taxon>
        <taxon>Pseudomonadota</taxon>
        <taxon>Gammaproteobacteria</taxon>
        <taxon>Oceanospirillales</taxon>
        <taxon>Endozoicomonadaceae</taxon>
        <taxon>Parendozoicomonas</taxon>
    </lineage>
</organism>
<name>A0A1X7AQY4_9GAMM</name>
<keyword evidence="1" id="KW-0808">Transferase</keyword>
<dbReference type="Pfam" id="PF13489">
    <property type="entry name" value="Methyltransf_23"/>
    <property type="match status" value="1"/>
</dbReference>
<dbReference type="OrthoDB" id="9815644at2"/>
<proteinExistence type="predicted"/>
<accession>A0A1X7AQY4</accession>
<dbReference type="Proteomes" id="UP000196573">
    <property type="component" value="Unassembled WGS sequence"/>
</dbReference>
<dbReference type="RefSeq" id="WP_087112947.1">
    <property type="nucleotide sequence ID" value="NZ_CBCSCN010000016.1"/>
</dbReference>
<gene>
    <name evidence="1" type="ORF">EHSB41UT_04319</name>
</gene>
<dbReference type="GO" id="GO:0032259">
    <property type="term" value="P:methylation"/>
    <property type="evidence" value="ECO:0007669"/>
    <property type="project" value="UniProtKB-KW"/>
</dbReference>
<dbReference type="AlphaFoldDB" id="A0A1X7AQY4"/>
<dbReference type="CDD" id="cd02440">
    <property type="entry name" value="AdoMet_MTases"/>
    <property type="match status" value="1"/>
</dbReference>
<keyword evidence="1" id="KW-0830">Ubiquinone</keyword>
<protein>
    <submittedName>
        <fullName evidence="1">Bifunctional 3-demethylubiquinone-9 3-methyltransferase/ 2-octaprenyl-6-hydroxy phenol methylase</fullName>
    </submittedName>
</protein>
<evidence type="ECO:0000313" key="2">
    <source>
        <dbReference type="Proteomes" id="UP000196573"/>
    </source>
</evidence>
<dbReference type="PANTHER" id="PTHR43861:SF6">
    <property type="entry name" value="METHYLTRANSFERASE TYPE 11"/>
    <property type="match status" value="1"/>
</dbReference>
<dbReference type="PANTHER" id="PTHR43861">
    <property type="entry name" value="TRANS-ACONITATE 2-METHYLTRANSFERASE-RELATED"/>
    <property type="match status" value="1"/>
</dbReference>
<keyword evidence="2" id="KW-1185">Reference proteome</keyword>
<sequence length="320" mass="36199">MPCQFCHHPAFTPVSSKDAKTGQPLPVGMCDGCGLVQVINMPSEEELNSYYREDYRQDYKGVITPRAEHVFRAGNIALERLDLLSRADLWSGRLLDVGAGGGEFTYLASRMGYTATGVEPNKGYSGYAKETYGCDIRTGYLQDIKGRYDIITLFHVLEHLRDPVAAFAHLHSLLNPQGHLLVEVPWIETKDASPNNIFFRAHLYYFSIETLKAAASRHFECVQIDTRANLKILFRSRRVPAMLTLPDSQSVSALRMRLNSKGWMEYLFAGGGLIKPLRKQIQRFQERKVRGLHARSILDRLLSPTRKHCHVHSAQSLPQP</sequence>
<dbReference type="SUPFAM" id="SSF53335">
    <property type="entry name" value="S-adenosyl-L-methionine-dependent methyltransferases"/>
    <property type="match status" value="1"/>
</dbReference>
<keyword evidence="1" id="KW-0489">Methyltransferase</keyword>
<dbReference type="Gene3D" id="3.40.50.150">
    <property type="entry name" value="Vaccinia Virus protein VP39"/>
    <property type="match status" value="1"/>
</dbReference>